<keyword evidence="4" id="KW-1185">Reference proteome</keyword>
<keyword evidence="2" id="KW-0812">Transmembrane</keyword>
<dbReference type="AlphaFoldDB" id="A0A1H5YBT5"/>
<keyword evidence="2" id="KW-0472">Membrane</keyword>
<evidence type="ECO:0000313" key="3">
    <source>
        <dbReference type="EMBL" id="SEG21434.1"/>
    </source>
</evidence>
<evidence type="ECO:0000256" key="2">
    <source>
        <dbReference type="SAM" id="Phobius"/>
    </source>
</evidence>
<sequence length="65" mass="6686">MFPGLGTLTNNGTMPISGGHAGPATSGNQQRNSYSVGGINMGGGVNPWLIGIVLVILVYLMVKKK</sequence>
<dbReference type="RefSeq" id="WP_103880312.1">
    <property type="nucleotide sequence ID" value="NZ_FNVG01000009.1"/>
</dbReference>
<dbReference type="EMBL" id="FNVG01000009">
    <property type="protein sequence ID" value="SEG21434.1"/>
    <property type="molecule type" value="Genomic_DNA"/>
</dbReference>
<feature type="transmembrane region" description="Helical" evidence="2">
    <location>
        <begin position="45"/>
        <end position="62"/>
    </location>
</feature>
<evidence type="ECO:0000313" key="4">
    <source>
        <dbReference type="Proteomes" id="UP000236721"/>
    </source>
</evidence>
<evidence type="ECO:0000256" key="1">
    <source>
        <dbReference type="SAM" id="MobiDB-lite"/>
    </source>
</evidence>
<proteinExistence type="predicted"/>
<name>A0A1H5YBT5_9VIBR</name>
<feature type="region of interest" description="Disordered" evidence="1">
    <location>
        <begin position="1"/>
        <end position="29"/>
    </location>
</feature>
<keyword evidence="2" id="KW-1133">Transmembrane helix</keyword>
<reference evidence="4" key="1">
    <citation type="submission" date="2016-10" db="EMBL/GenBank/DDBJ databases">
        <authorList>
            <person name="Varghese N."/>
            <person name="Submissions S."/>
        </authorList>
    </citation>
    <scope>NUCLEOTIDE SEQUENCE [LARGE SCALE GENOMIC DNA]</scope>
    <source>
        <strain evidence="4">CGMCC 1.7062</strain>
    </source>
</reference>
<gene>
    <name evidence="3" type="ORF">SAMN04488244_1095</name>
</gene>
<dbReference type="OrthoDB" id="5901199at2"/>
<protein>
    <submittedName>
        <fullName evidence="3">Uncharacterized protein</fullName>
    </submittedName>
</protein>
<accession>A0A1H5YBT5</accession>
<organism evidence="3 4">
    <name type="scientific">Vibrio hangzhouensis</name>
    <dbReference type="NCBI Taxonomy" id="462991"/>
    <lineage>
        <taxon>Bacteria</taxon>
        <taxon>Pseudomonadati</taxon>
        <taxon>Pseudomonadota</taxon>
        <taxon>Gammaproteobacteria</taxon>
        <taxon>Vibrionales</taxon>
        <taxon>Vibrionaceae</taxon>
        <taxon>Vibrio</taxon>
    </lineage>
</organism>
<dbReference type="Proteomes" id="UP000236721">
    <property type="component" value="Unassembled WGS sequence"/>
</dbReference>